<dbReference type="Gene3D" id="3.10.450.50">
    <property type="match status" value="1"/>
</dbReference>
<dbReference type="InterPro" id="IPR037401">
    <property type="entry name" value="SnoaL-like"/>
</dbReference>
<name>A0ABW1F467_9ACTN</name>
<dbReference type="Pfam" id="PF13577">
    <property type="entry name" value="SnoaL_4"/>
    <property type="match status" value="1"/>
</dbReference>
<dbReference type="EMBL" id="JBHSOD010000042">
    <property type="protein sequence ID" value="MFC5888640.1"/>
    <property type="molecule type" value="Genomic_DNA"/>
</dbReference>
<comment type="caution">
    <text evidence="2">The sequence shown here is derived from an EMBL/GenBank/DDBJ whole genome shotgun (WGS) entry which is preliminary data.</text>
</comment>
<feature type="domain" description="SnoaL-like" evidence="1">
    <location>
        <begin position="34"/>
        <end position="165"/>
    </location>
</feature>
<accession>A0ABW1F467</accession>
<protein>
    <submittedName>
        <fullName evidence="2">Nuclear transport factor 2 family protein</fullName>
    </submittedName>
</protein>
<reference evidence="3" key="1">
    <citation type="journal article" date="2019" name="Int. J. Syst. Evol. Microbiol.">
        <title>The Global Catalogue of Microorganisms (GCM) 10K type strain sequencing project: providing services to taxonomists for standard genome sequencing and annotation.</title>
        <authorList>
            <consortium name="The Broad Institute Genomics Platform"/>
            <consortium name="The Broad Institute Genome Sequencing Center for Infectious Disease"/>
            <person name="Wu L."/>
            <person name="Ma J."/>
        </authorList>
    </citation>
    <scope>NUCLEOTIDE SEQUENCE [LARGE SCALE GENOMIC DNA]</scope>
    <source>
        <strain evidence="3">CGMCC 4.1469</strain>
    </source>
</reference>
<evidence type="ECO:0000313" key="2">
    <source>
        <dbReference type="EMBL" id="MFC5888640.1"/>
    </source>
</evidence>
<proteinExistence type="predicted"/>
<dbReference type="InterPro" id="IPR032710">
    <property type="entry name" value="NTF2-like_dom_sf"/>
</dbReference>
<dbReference type="SUPFAM" id="SSF54427">
    <property type="entry name" value="NTF2-like"/>
    <property type="match status" value="1"/>
</dbReference>
<keyword evidence="3" id="KW-1185">Reference proteome</keyword>
<dbReference type="RefSeq" id="WP_313761327.1">
    <property type="nucleotide sequence ID" value="NZ_BAAAVH010000040.1"/>
</dbReference>
<evidence type="ECO:0000259" key="1">
    <source>
        <dbReference type="Pfam" id="PF13577"/>
    </source>
</evidence>
<organism evidence="2 3">
    <name type="scientific">Kitasatospora aburaviensis</name>
    <dbReference type="NCBI Taxonomy" id="67265"/>
    <lineage>
        <taxon>Bacteria</taxon>
        <taxon>Bacillati</taxon>
        <taxon>Actinomycetota</taxon>
        <taxon>Actinomycetes</taxon>
        <taxon>Kitasatosporales</taxon>
        <taxon>Streptomycetaceae</taxon>
        <taxon>Kitasatospora</taxon>
    </lineage>
</organism>
<gene>
    <name evidence="2" type="ORF">ACFP0N_27095</name>
</gene>
<dbReference type="Proteomes" id="UP001596067">
    <property type="component" value="Unassembled WGS sequence"/>
</dbReference>
<evidence type="ECO:0000313" key="3">
    <source>
        <dbReference type="Proteomes" id="UP001596067"/>
    </source>
</evidence>
<sequence>MGTVATTAAAATPTTTAHFALTALPGDTAAVIAELRDRAEITDALHRFALGQDLRDRELFASAFAEDAELDFRPAAARWGGEPPVMTGRDTIVDTILAMFTGRVETTHQVTNPRIAVDGDTARLTALVEAQHLLSADPSTHALLKNPYTVDLVRDGRRWLIRRLRIDNTWLTGDPVAVFGG</sequence>